<dbReference type="Proteomes" id="UP000001548">
    <property type="component" value="Unassembled WGS sequence"/>
</dbReference>
<accession>D3KHH1</accession>
<proteinExistence type="predicted"/>
<dbReference type="AlphaFoldDB" id="D3KHH1"/>
<dbReference type="InterPro" id="IPR038765">
    <property type="entry name" value="Papain-like_cys_pep_sf"/>
</dbReference>
<dbReference type="OMA" id="CHYSLFI"/>
<dbReference type="STRING" id="184922.D3KHH1"/>
<comment type="caution">
    <text evidence="1">The sequence shown here is derived from an EMBL/GenBank/DDBJ whole genome shotgun (WGS) entry which is preliminary data.</text>
</comment>
<protein>
    <submittedName>
        <fullName evidence="1">Uncharacterized protein</fullName>
    </submittedName>
</protein>
<evidence type="ECO:0000313" key="2">
    <source>
        <dbReference type="Proteomes" id="UP000001548"/>
    </source>
</evidence>
<dbReference type="HOGENOM" id="CLU_1380403_0_0_1"/>
<keyword evidence="2" id="KW-1185">Reference proteome</keyword>
<name>D3KHH1_GIAIC</name>
<evidence type="ECO:0000313" key="1">
    <source>
        <dbReference type="EMBL" id="KAE8301610.1"/>
    </source>
</evidence>
<organism evidence="1 2">
    <name type="scientific">Giardia intestinalis (strain ATCC 50803 / WB clone C6)</name>
    <name type="common">Giardia lamblia</name>
    <dbReference type="NCBI Taxonomy" id="184922"/>
    <lineage>
        <taxon>Eukaryota</taxon>
        <taxon>Metamonada</taxon>
        <taxon>Diplomonadida</taxon>
        <taxon>Hexamitidae</taxon>
        <taxon>Giardiinae</taxon>
        <taxon>Giardia</taxon>
    </lineage>
</organism>
<gene>
    <name evidence="1" type="ORF">GL50803_0010218</name>
</gene>
<sequence length="198" mass="22832">MEDWLPVPPSVEYLNRASERIGVSCSWMQISAAQLAPEHVEQYPILLFFYPIRPTSNIYNGDATFPELITNIQPVHPYTHVPFGLLTALCNYLPVASMLQRLISELSPYPPPHRGLYLTRNYHLRDLHNKIVRSLGHDPDDLFLKCHYSLFILPHGTTRPIELCSYKVSPSQDTSTNELLARLYEQDIPFKIFTPRIE</sequence>
<dbReference type="SUPFAM" id="SSF54001">
    <property type="entry name" value="Cysteine proteinases"/>
    <property type="match status" value="1"/>
</dbReference>
<reference evidence="1 2" key="1">
    <citation type="journal article" date="2007" name="Science">
        <title>Genomic minimalism in the early diverging intestinal parasite Giardia lamblia.</title>
        <authorList>
            <person name="Morrison H.G."/>
            <person name="McArthur A.G."/>
            <person name="Gillin F.D."/>
            <person name="Aley S.B."/>
            <person name="Adam R.D."/>
            <person name="Olsen G.J."/>
            <person name="Best A.A."/>
            <person name="Cande W.Z."/>
            <person name="Chen F."/>
            <person name="Cipriano M.J."/>
            <person name="Davids B.J."/>
            <person name="Dawson S.C."/>
            <person name="Elmendorf H.G."/>
            <person name="Hehl A.B."/>
            <person name="Holder M.E."/>
            <person name="Huse S.M."/>
            <person name="Kim U.U."/>
            <person name="Lasek-Nesselquist E."/>
            <person name="Manning G."/>
            <person name="Nigam A."/>
            <person name="Nixon J.E."/>
            <person name="Palm D."/>
            <person name="Passamaneck N.E."/>
            <person name="Prabhu A."/>
            <person name="Reich C.I."/>
            <person name="Reiner D.S."/>
            <person name="Samuelson J."/>
            <person name="Svard S.G."/>
            <person name="Sogin M.L."/>
        </authorList>
    </citation>
    <scope>NUCLEOTIDE SEQUENCE [LARGE SCALE GENOMIC DNA]</scope>
    <source>
        <strain evidence="1 2">WB C6</strain>
    </source>
</reference>
<dbReference type="VEuPathDB" id="GiardiaDB:GL50803_10218"/>
<dbReference type="EMBL" id="AACB03000005">
    <property type="protein sequence ID" value="KAE8301610.1"/>
    <property type="molecule type" value="Genomic_DNA"/>
</dbReference>